<evidence type="ECO:0000256" key="1">
    <source>
        <dbReference type="ARBA" id="ARBA00022664"/>
    </source>
</evidence>
<feature type="domain" description="CCHC-type" evidence="3">
    <location>
        <begin position="123"/>
        <end position="136"/>
    </location>
</feature>
<organism evidence="4 5">
    <name type="scientific">Schizopora paradoxa</name>
    <dbReference type="NCBI Taxonomy" id="27342"/>
    <lineage>
        <taxon>Eukaryota</taxon>
        <taxon>Fungi</taxon>
        <taxon>Dikarya</taxon>
        <taxon>Basidiomycota</taxon>
        <taxon>Agaricomycotina</taxon>
        <taxon>Agaricomycetes</taxon>
        <taxon>Hymenochaetales</taxon>
        <taxon>Schizoporaceae</taxon>
        <taxon>Schizopora</taxon>
    </lineage>
</organism>
<keyword evidence="2" id="KW-0863">Zinc-finger</keyword>
<feature type="domain" description="CCHC-type" evidence="3">
    <location>
        <begin position="95"/>
        <end position="110"/>
    </location>
</feature>
<evidence type="ECO:0000256" key="2">
    <source>
        <dbReference type="PROSITE-ProRule" id="PRU00047"/>
    </source>
</evidence>
<dbReference type="Gene3D" id="4.10.60.10">
    <property type="entry name" value="Zinc finger, CCHC-type"/>
    <property type="match status" value="2"/>
</dbReference>
<dbReference type="InterPro" id="IPR042246">
    <property type="entry name" value="ZCCHC9"/>
</dbReference>
<keyword evidence="2" id="KW-0479">Metal-binding</keyword>
<proteinExistence type="predicted"/>
<evidence type="ECO:0000259" key="3">
    <source>
        <dbReference type="PROSITE" id="PS50158"/>
    </source>
</evidence>
<sequence length="215" mass="23191">EASEQRRLQRIGERQANTTCFACREKGHAAKDCPTAKELIKGYDDAALEGEEGQHQKKSAVPLTGICYRCGSSKHSLSRCRKPENSADPLPFASCFVCSGKGHLASKCPQNKSKGVYPNGGSCKLCGETSHLARDCELRKQEKLQTTVILGTGDAVGADEDDFHSIKRTTAQIDQEEKTALKLSKKLAKKTATSAADVKQPSVLKAPAAKKVVVF</sequence>
<reference evidence="4 5" key="1">
    <citation type="submission" date="2015-04" db="EMBL/GenBank/DDBJ databases">
        <title>Complete genome sequence of Schizopora paradoxa KUC8140, a cosmopolitan wood degrader in East Asia.</title>
        <authorList>
            <consortium name="DOE Joint Genome Institute"/>
            <person name="Min B."/>
            <person name="Park H."/>
            <person name="Jang Y."/>
            <person name="Kim J.-J."/>
            <person name="Kim K.H."/>
            <person name="Pangilinan J."/>
            <person name="Lipzen A."/>
            <person name="Riley R."/>
            <person name="Grigoriev I.V."/>
            <person name="Spatafora J.W."/>
            <person name="Choi I.-G."/>
        </authorList>
    </citation>
    <scope>NUCLEOTIDE SEQUENCE [LARGE SCALE GENOMIC DNA]</scope>
    <source>
        <strain evidence="4 5">KUC8140</strain>
    </source>
</reference>
<dbReference type="GO" id="GO:0006397">
    <property type="term" value="P:mRNA processing"/>
    <property type="evidence" value="ECO:0007669"/>
    <property type="project" value="UniProtKB-KW"/>
</dbReference>
<feature type="domain" description="CCHC-type" evidence="3">
    <location>
        <begin position="20"/>
        <end position="34"/>
    </location>
</feature>
<dbReference type="STRING" id="27342.A0A0H2RIT0"/>
<dbReference type="SMART" id="SM00343">
    <property type="entry name" value="ZnF_C2HC"/>
    <property type="match status" value="4"/>
</dbReference>
<dbReference type="PROSITE" id="PS50158">
    <property type="entry name" value="ZF_CCHC"/>
    <property type="match status" value="3"/>
</dbReference>
<evidence type="ECO:0000313" key="4">
    <source>
        <dbReference type="EMBL" id="KLO11729.1"/>
    </source>
</evidence>
<name>A0A0H2RIT0_9AGAM</name>
<dbReference type="GO" id="GO:0005730">
    <property type="term" value="C:nucleolus"/>
    <property type="evidence" value="ECO:0007669"/>
    <property type="project" value="TreeGrafter"/>
</dbReference>
<dbReference type="EMBL" id="KQ085993">
    <property type="protein sequence ID" value="KLO11729.1"/>
    <property type="molecule type" value="Genomic_DNA"/>
</dbReference>
<keyword evidence="2" id="KW-0862">Zinc</keyword>
<dbReference type="InterPro" id="IPR001878">
    <property type="entry name" value="Znf_CCHC"/>
</dbReference>
<dbReference type="GO" id="GO:0003676">
    <property type="term" value="F:nucleic acid binding"/>
    <property type="evidence" value="ECO:0007669"/>
    <property type="project" value="InterPro"/>
</dbReference>
<dbReference type="FunCoup" id="A0A0H2RIT0">
    <property type="interactions" value="70"/>
</dbReference>
<feature type="non-terminal residue" evidence="4">
    <location>
        <position position="1"/>
    </location>
</feature>
<dbReference type="InterPro" id="IPR036875">
    <property type="entry name" value="Znf_CCHC_sf"/>
</dbReference>
<dbReference type="PANTHER" id="PTHR46242:SF1">
    <property type="entry name" value="ZINC FINGER CCHC DOMAIN-CONTAINING PROTEIN 9"/>
    <property type="match status" value="1"/>
</dbReference>
<dbReference type="GO" id="GO:0008270">
    <property type="term" value="F:zinc ion binding"/>
    <property type="evidence" value="ECO:0007669"/>
    <property type="project" value="UniProtKB-KW"/>
</dbReference>
<keyword evidence="1" id="KW-0507">mRNA processing</keyword>
<gene>
    <name evidence="4" type="ORF">SCHPADRAFT_830574</name>
</gene>
<protein>
    <recommendedName>
        <fullName evidence="3">CCHC-type domain-containing protein</fullName>
    </recommendedName>
</protein>
<dbReference type="InParanoid" id="A0A0H2RIT0"/>
<dbReference type="PANTHER" id="PTHR46242">
    <property type="entry name" value="ZINC FINGER CCHC DOMAIN-CONTAINING PROTEIN 9 ZCCHC9"/>
    <property type="match status" value="1"/>
</dbReference>
<accession>A0A0H2RIT0</accession>
<dbReference type="Pfam" id="PF00098">
    <property type="entry name" value="zf-CCHC"/>
    <property type="match status" value="1"/>
</dbReference>
<evidence type="ECO:0000313" key="5">
    <source>
        <dbReference type="Proteomes" id="UP000053477"/>
    </source>
</evidence>
<keyword evidence="5" id="KW-1185">Reference proteome</keyword>
<dbReference type="SUPFAM" id="SSF57756">
    <property type="entry name" value="Retrovirus zinc finger-like domains"/>
    <property type="match status" value="2"/>
</dbReference>
<dbReference type="Proteomes" id="UP000053477">
    <property type="component" value="Unassembled WGS sequence"/>
</dbReference>
<dbReference type="OrthoDB" id="3863715at2759"/>
<dbReference type="AlphaFoldDB" id="A0A0H2RIT0"/>